<protein>
    <recommendedName>
        <fullName evidence="2">Phosphoesterase</fullName>
        <ecNumber evidence="2">3.1.4.-</ecNumber>
    </recommendedName>
</protein>
<keyword evidence="5" id="KW-1185">Reference proteome</keyword>
<dbReference type="InterPro" id="IPR024654">
    <property type="entry name" value="Calcineurin-like_PHP_lpxH"/>
</dbReference>
<dbReference type="RefSeq" id="WP_146443186.1">
    <property type="nucleotide sequence ID" value="NZ_SJPR01000001.1"/>
</dbReference>
<dbReference type="Gene3D" id="3.60.21.10">
    <property type="match status" value="1"/>
</dbReference>
<accession>A0A5C6AKA4</accession>
<reference evidence="4 5" key="1">
    <citation type="submission" date="2019-02" db="EMBL/GenBank/DDBJ databases">
        <title>Deep-cultivation of Planctomycetes and their phenomic and genomic characterization uncovers novel biology.</title>
        <authorList>
            <person name="Wiegand S."/>
            <person name="Jogler M."/>
            <person name="Boedeker C."/>
            <person name="Pinto D."/>
            <person name="Vollmers J."/>
            <person name="Rivas-Marin E."/>
            <person name="Kohn T."/>
            <person name="Peeters S.H."/>
            <person name="Heuer A."/>
            <person name="Rast P."/>
            <person name="Oberbeckmann S."/>
            <person name="Bunk B."/>
            <person name="Jeske O."/>
            <person name="Meyerdierks A."/>
            <person name="Storesund J.E."/>
            <person name="Kallscheuer N."/>
            <person name="Luecker S."/>
            <person name="Lage O.M."/>
            <person name="Pohl T."/>
            <person name="Merkel B.J."/>
            <person name="Hornburger P."/>
            <person name="Mueller R.-W."/>
            <person name="Bruemmer F."/>
            <person name="Labrenz M."/>
            <person name="Spormann A.M."/>
            <person name="Op Den Camp H."/>
            <person name="Overmann J."/>
            <person name="Amann R."/>
            <person name="Jetten M.S.M."/>
            <person name="Mascher T."/>
            <person name="Medema M.H."/>
            <person name="Devos D.P."/>
            <person name="Kaster A.-K."/>
            <person name="Ovreas L."/>
            <person name="Rohde M."/>
            <person name="Galperin M.Y."/>
            <person name="Jogler C."/>
        </authorList>
    </citation>
    <scope>NUCLEOTIDE SEQUENCE [LARGE SCALE GENOMIC DNA]</scope>
    <source>
        <strain evidence="4 5">Pla108</strain>
    </source>
</reference>
<evidence type="ECO:0000256" key="2">
    <source>
        <dbReference type="RuleBase" id="RU362039"/>
    </source>
</evidence>
<dbReference type="SUPFAM" id="SSF56300">
    <property type="entry name" value="Metallo-dependent phosphatases"/>
    <property type="match status" value="1"/>
</dbReference>
<name>A0A5C6AKA4_9BACT</name>
<evidence type="ECO:0000313" key="5">
    <source>
        <dbReference type="Proteomes" id="UP000317421"/>
    </source>
</evidence>
<dbReference type="InterPro" id="IPR000979">
    <property type="entry name" value="Phosphodiesterase_MJ0936/Vps29"/>
</dbReference>
<dbReference type="GO" id="GO:0016787">
    <property type="term" value="F:hydrolase activity"/>
    <property type="evidence" value="ECO:0007669"/>
    <property type="project" value="UniProtKB-UniRule"/>
</dbReference>
<evidence type="ECO:0000313" key="4">
    <source>
        <dbReference type="EMBL" id="TWT99840.1"/>
    </source>
</evidence>
<feature type="domain" description="Calcineurin-like phosphoesterase" evidence="3">
    <location>
        <begin position="1"/>
        <end position="150"/>
    </location>
</feature>
<keyword evidence="2" id="KW-0479">Metal-binding</keyword>
<dbReference type="GO" id="GO:0046872">
    <property type="term" value="F:metal ion binding"/>
    <property type="evidence" value="ECO:0007669"/>
    <property type="project" value="UniProtKB-KW"/>
</dbReference>
<comment type="similarity">
    <text evidence="1 2">Belongs to the metallophosphoesterase superfamily. YfcE family.</text>
</comment>
<dbReference type="EC" id="3.1.4.-" evidence="2"/>
<dbReference type="InterPro" id="IPR029052">
    <property type="entry name" value="Metallo-depent_PP-like"/>
</dbReference>
<comment type="caution">
    <text evidence="4">The sequence shown here is derived from an EMBL/GenBank/DDBJ whole genome shotgun (WGS) entry which is preliminary data.</text>
</comment>
<dbReference type="OrthoDB" id="9800565at2"/>
<gene>
    <name evidence="4" type="ORF">Pla108_07830</name>
</gene>
<proteinExistence type="inferred from homology"/>
<dbReference type="AlphaFoldDB" id="A0A5C6AKA4"/>
<dbReference type="Proteomes" id="UP000317421">
    <property type="component" value="Unassembled WGS sequence"/>
</dbReference>
<dbReference type="NCBIfam" id="TIGR00040">
    <property type="entry name" value="yfcE"/>
    <property type="match status" value="1"/>
</dbReference>
<dbReference type="InterPro" id="IPR053193">
    <property type="entry name" value="MetalloPDE_YfcE-like"/>
</dbReference>
<dbReference type="PANTHER" id="PTHR43165">
    <property type="entry name" value="METALLOPHOSPHOESTERASE"/>
    <property type="match status" value="1"/>
</dbReference>
<comment type="cofactor">
    <cofactor evidence="2">
        <name>a divalent metal cation</name>
        <dbReference type="ChEBI" id="CHEBI:60240"/>
    </cofactor>
</comment>
<dbReference type="PANTHER" id="PTHR43165:SF1">
    <property type="entry name" value="PHOSPHODIESTERASE MJ0936"/>
    <property type="match status" value="1"/>
</dbReference>
<evidence type="ECO:0000259" key="3">
    <source>
        <dbReference type="Pfam" id="PF12850"/>
    </source>
</evidence>
<dbReference type="EMBL" id="SJPR01000001">
    <property type="protein sequence ID" value="TWT99840.1"/>
    <property type="molecule type" value="Genomic_DNA"/>
</dbReference>
<sequence>MRIGVVSDTHGSIDHTRPAIRMLESLEVEAVLHCGDIGSAAVVELFAAWPTHFVFGNCDYDHADLREAIEGAGQTCHGLFGEIELAGVPIALLHSHDRRRFQEVITGGAYRLVCYGHTHVAAEDRHGETLVLNPGALYRADRHTIAVVELPTVESTLVSV</sequence>
<organism evidence="4 5">
    <name type="scientific">Botrimarina colliarenosi</name>
    <dbReference type="NCBI Taxonomy" id="2528001"/>
    <lineage>
        <taxon>Bacteria</taxon>
        <taxon>Pseudomonadati</taxon>
        <taxon>Planctomycetota</taxon>
        <taxon>Planctomycetia</taxon>
        <taxon>Pirellulales</taxon>
        <taxon>Lacipirellulaceae</taxon>
        <taxon>Botrimarina</taxon>
    </lineage>
</organism>
<evidence type="ECO:0000256" key="1">
    <source>
        <dbReference type="ARBA" id="ARBA00008950"/>
    </source>
</evidence>
<dbReference type="Pfam" id="PF12850">
    <property type="entry name" value="Metallophos_2"/>
    <property type="match status" value="1"/>
</dbReference>